<comment type="caution">
    <text evidence="2">The sequence shown here is derived from an EMBL/GenBank/DDBJ whole genome shotgun (WGS) entry which is preliminary data.</text>
</comment>
<dbReference type="EMBL" id="JASPKY010001133">
    <property type="protein sequence ID" value="KAK9678990.1"/>
    <property type="molecule type" value="Genomic_DNA"/>
</dbReference>
<dbReference type="AlphaFoldDB" id="A0AAW1HRD0"/>
<keyword evidence="3" id="KW-1185">Reference proteome</keyword>
<organism evidence="2 3">
    <name type="scientific">Popillia japonica</name>
    <name type="common">Japanese beetle</name>
    <dbReference type="NCBI Taxonomy" id="7064"/>
    <lineage>
        <taxon>Eukaryota</taxon>
        <taxon>Metazoa</taxon>
        <taxon>Ecdysozoa</taxon>
        <taxon>Arthropoda</taxon>
        <taxon>Hexapoda</taxon>
        <taxon>Insecta</taxon>
        <taxon>Pterygota</taxon>
        <taxon>Neoptera</taxon>
        <taxon>Endopterygota</taxon>
        <taxon>Coleoptera</taxon>
        <taxon>Polyphaga</taxon>
        <taxon>Scarabaeiformia</taxon>
        <taxon>Scarabaeidae</taxon>
        <taxon>Rutelinae</taxon>
        <taxon>Popillia</taxon>
    </lineage>
</organism>
<evidence type="ECO:0000256" key="1">
    <source>
        <dbReference type="SAM" id="MobiDB-lite"/>
    </source>
</evidence>
<feature type="region of interest" description="Disordered" evidence="1">
    <location>
        <begin position="322"/>
        <end position="392"/>
    </location>
</feature>
<protein>
    <submittedName>
        <fullName evidence="2">Uncharacterized protein</fullName>
    </submittedName>
</protein>
<feature type="compositionally biased region" description="Low complexity" evidence="1">
    <location>
        <begin position="354"/>
        <end position="369"/>
    </location>
</feature>
<reference evidence="2 3" key="1">
    <citation type="journal article" date="2024" name="BMC Genomics">
        <title>De novo assembly and annotation of Popillia japonica's genome with initial clues to its potential as an invasive pest.</title>
        <authorList>
            <person name="Cucini C."/>
            <person name="Boschi S."/>
            <person name="Funari R."/>
            <person name="Cardaioli E."/>
            <person name="Iannotti N."/>
            <person name="Marturano G."/>
            <person name="Paoli F."/>
            <person name="Bruttini M."/>
            <person name="Carapelli A."/>
            <person name="Frati F."/>
            <person name="Nardi F."/>
        </authorList>
    </citation>
    <scope>NUCLEOTIDE SEQUENCE [LARGE SCALE GENOMIC DNA]</scope>
    <source>
        <strain evidence="2">DMR45628</strain>
    </source>
</reference>
<gene>
    <name evidence="2" type="ORF">QE152_g40379</name>
</gene>
<sequence>MFIHTFETPLQSKEAKRNDEIMAVPDKGGYPSPQNVQAKGIVTARRRVRRMLRQPYSHISKGNVTPPQLIMTQKNRSRPLSSSTTISSSSPSSPTIPITTTKESNTVGGSTPSKVIGVEKNDGKKNKKIYREKDLQLPPCVRLRNLKQHAVKTRSLDECEFSRRCGSGNREANDKTSSTEWTRRKSLDENLSALGNAPSVGGGCRCTISKTLNPPKQLPSVADEAATAGDSILFLGHLHSKHQTAAETNAVGGVAKIVDLLIPDDTKLNRERIERYKEERRKELHEKYRSESFKEDKGALMSRLKLKPRDEIEIVPTTKKLQASSDFGSITRRTRRRSGDSDESNELSCDSLETADTTASTTTVTTSMTKPRDKRSRQRWQQKQPQERITSIGCIADDDDQKMLTETNNMSNNERRKKDSDTNRIVTVVDDRNKQHHHHQQQHQYHNPEPTKSPRKGTKTSSSPSLCIQDMKAIFEPKSQ</sequence>
<feature type="region of interest" description="Disordered" evidence="1">
    <location>
        <begin position="73"/>
        <end position="119"/>
    </location>
</feature>
<evidence type="ECO:0000313" key="3">
    <source>
        <dbReference type="Proteomes" id="UP001458880"/>
    </source>
</evidence>
<name>A0AAW1HRD0_POPJA</name>
<feature type="compositionally biased region" description="Basic and acidic residues" evidence="1">
    <location>
        <begin position="413"/>
        <end position="422"/>
    </location>
</feature>
<feature type="compositionally biased region" description="Polar residues" evidence="1">
    <location>
        <begin position="102"/>
        <end position="113"/>
    </location>
</feature>
<feature type="region of interest" description="Disordered" evidence="1">
    <location>
        <begin position="163"/>
        <end position="184"/>
    </location>
</feature>
<feature type="region of interest" description="Disordered" evidence="1">
    <location>
        <begin position="406"/>
        <end position="480"/>
    </location>
</feature>
<dbReference type="Proteomes" id="UP001458880">
    <property type="component" value="Unassembled WGS sequence"/>
</dbReference>
<accession>A0AAW1HRD0</accession>
<evidence type="ECO:0000313" key="2">
    <source>
        <dbReference type="EMBL" id="KAK9678990.1"/>
    </source>
</evidence>
<feature type="compositionally biased region" description="Low complexity" evidence="1">
    <location>
        <begin position="81"/>
        <end position="101"/>
    </location>
</feature>
<proteinExistence type="predicted"/>